<evidence type="ECO:0008006" key="3">
    <source>
        <dbReference type="Google" id="ProtNLM"/>
    </source>
</evidence>
<dbReference type="EMBL" id="CP013244">
    <property type="protein sequence ID" value="ANP45122.1"/>
    <property type="molecule type" value="Genomic_DNA"/>
</dbReference>
<dbReference type="InParanoid" id="A0A1B1AEZ5"/>
<dbReference type="STRING" id="1759059.ATE48_03910"/>
<dbReference type="Gene3D" id="3.30.70.1060">
    <property type="entry name" value="Dimeric alpha+beta barrel"/>
    <property type="match status" value="1"/>
</dbReference>
<dbReference type="OrthoDB" id="2293521at2"/>
<dbReference type="Proteomes" id="UP000092498">
    <property type="component" value="Chromosome"/>
</dbReference>
<dbReference type="KEGG" id="cbot:ATE48_03910"/>
<dbReference type="AlphaFoldDB" id="A0A1B1AEZ5"/>
<evidence type="ECO:0000313" key="2">
    <source>
        <dbReference type="Proteomes" id="UP000092498"/>
    </source>
</evidence>
<organism evidence="1 2">
    <name type="scientific">Candidatus Viadribacter manganicus</name>
    <dbReference type="NCBI Taxonomy" id="1759059"/>
    <lineage>
        <taxon>Bacteria</taxon>
        <taxon>Pseudomonadati</taxon>
        <taxon>Pseudomonadota</taxon>
        <taxon>Alphaproteobacteria</taxon>
        <taxon>Hyphomonadales</taxon>
        <taxon>Hyphomonadaceae</taxon>
        <taxon>Candidatus Viadribacter</taxon>
    </lineage>
</organism>
<dbReference type="RefSeq" id="WP_066768008.1">
    <property type="nucleotide sequence ID" value="NZ_CP013244.1"/>
</dbReference>
<protein>
    <recommendedName>
        <fullName evidence="3">YCII-related domain-containing protein</fullName>
    </recommendedName>
</protein>
<gene>
    <name evidence="1" type="ORF">ATE48_03910</name>
</gene>
<sequence length="105" mass="11456">MLAILTTGPSTDLSDAERERLFLVRMANIRRLAQRGSLVVAGRLGPNEREYRGIFILNTQSVEEAAALIGGDPAVAAGVFSCEAYPWCATAALMDVRALHQRLQR</sequence>
<accession>A0A1B1AEZ5</accession>
<evidence type="ECO:0000313" key="1">
    <source>
        <dbReference type="EMBL" id="ANP45122.1"/>
    </source>
</evidence>
<dbReference type="SUPFAM" id="SSF54909">
    <property type="entry name" value="Dimeric alpha+beta barrel"/>
    <property type="match status" value="1"/>
</dbReference>
<name>A0A1B1AEZ5_9PROT</name>
<proteinExistence type="predicted"/>
<reference evidence="1 2" key="1">
    <citation type="submission" date="2015-11" db="EMBL/GenBank/DDBJ databases">
        <title>Whole-Genome Sequence of Candidatus Oderbacter manganicum from the National Park Lower Oder Valley, Germany.</title>
        <authorList>
            <person name="Braun B."/>
            <person name="Liere K."/>
            <person name="Szewzyk U."/>
        </authorList>
    </citation>
    <scope>NUCLEOTIDE SEQUENCE [LARGE SCALE GENOMIC DNA]</scope>
    <source>
        <strain evidence="1 2">OTSz_A_272</strain>
    </source>
</reference>
<keyword evidence="2" id="KW-1185">Reference proteome</keyword>
<dbReference type="InterPro" id="IPR011008">
    <property type="entry name" value="Dimeric_a/b-barrel"/>
</dbReference>